<accession>A0A5B1CT05</accession>
<sequence length="176" mass="19723">MGVAVLVVASITAGLSIYARKTPLVETTKFWGPETITALQLGERIQLFPRGGDDFPRVELTTTPGLGHLRRALLDERNFDWDSVESESVASLWTADQNASDDAEAKEVPSSVQLRLTDPTAHRFDTVEIDIDLAGGWVGPSDGSQRVRINDYVQPKLRNYFKTVVNFKQRRYDDRD</sequence>
<comment type="caution">
    <text evidence="1">The sequence shown here is derived from an EMBL/GenBank/DDBJ whole genome shotgun (WGS) entry which is preliminary data.</text>
</comment>
<organism evidence="1 2">
    <name type="scientific">Rubripirellula obstinata</name>
    <dbReference type="NCBI Taxonomy" id="406547"/>
    <lineage>
        <taxon>Bacteria</taxon>
        <taxon>Pseudomonadati</taxon>
        <taxon>Planctomycetota</taxon>
        <taxon>Planctomycetia</taxon>
        <taxon>Pirellulales</taxon>
        <taxon>Pirellulaceae</taxon>
        <taxon>Rubripirellula</taxon>
    </lineage>
</organism>
<name>A0A5B1CT05_9BACT</name>
<dbReference type="EMBL" id="VRLW01000001">
    <property type="protein sequence ID" value="KAA1262553.1"/>
    <property type="molecule type" value="Genomic_DNA"/>
</dbReference>
<keyword evidence="2" id="KW-1185">Reference proteome</keyword>
<dbReference type="OrthoDB" id="268738at2"/>
<protein>
    <submittedName>
        <fullName evidence="1">Uncharacterized protein</fullName>
    </submittedName>
</protein>
<reference evidence="1 2" key="1">
    <citation type="submission" date="2019-08" db="EMBL/GenBank/DDBJ databases">
        <title>Deep-cultivation of Planctomycetes and their phenomic and genomic characterization uncovers novel biology.</title>
        <authorList>
            <person name="Wiegand S."/>
            <person name="Jogler M."/>
            <person name="Boedeker C."/>
            <person name="Pinto D."/>
            <person name="Vollmers J."/>
            <person name="Rivas-Marin E."/>
            <person name="Kohn T."/>
            <person name="Peeters S.H."/>
            <person name="Heuer A."/>
            <person name="Rast P."/>
            <person name="Oberbeckmann S."/>
            <person name="Bunk B."/>
            <person name="Jeske O."/>
            <person name="Meyerdierks A."/>
            <person name="Storesund J.E."/>
            <person name="Kallscheuer N."/>
            <person name="Luecker S."/>
            <person name="Lage O.M."/>
            <person name="Pohl T."/>
            <person name="Merkel B.J."/>
            <person name="Hornburger P."/>
            <person name="Mueller R.-W."/>
            <person name="Bruemmer F."/>
            <person name="Labrenz M."/>
            <person name="Spormann A.M."/>
            <person name="Op Den Camp H."/>
            <person name="Overmann J."/>
            <person name="Amann R."/>
            <person name="Jetten M.S.M."/>
            <person name="Mascher T."/>
            <person name="Medema M.H."/>
            <person name="Devos D.P."/>
            <person name="Kaster A.-K."/>
            <person name="Ovreas L."/>
            <person name="Rohde M."/>
            <person name="Galperin M.Y."/>
            <person name="Jogler C."/>
        </authorList>
    </citation>
    <scope>NUCLEOTIDE SEQUENCE [LARGE SCALE GENOMIC DNA]</scope>
    <source>
        <strain evidence="1 2">LF1</strain>
    </source>
</reference>
<evidence type="ECO:0000313" key="1">
    <source>
        <dbReference type="EMBL" id="KAA1262553.1"/>
    </source>
</evidence>
<gene>
    <name evidence="1" type="ORF">LF1_51190</name>
</gene>
<dbReference type="AlphaFoldDB" id="A0A5B1CT05"/>
<proteinExistence type="predicted"/>
<dbReference type="Proteomes" id="UP000322699">
    <property type="component" value="Unassembled WGS sequence"/>
</dbReference>
<evidence type="ECO:0000313" key="2">
    <source>
        <dbReference type="Proteomes" id="UP000322699"/>
    </source>
</evidence>